<comment type="caution">
    <text evidence="1">The sequence shown here is derived from an EMBL/GenBank/DDBJ whole genome shotgun (WGS) entry which is preliminary data.</text>
</comment>
<gene>
    <name evidence="1" type="ORF">Pint_36120</name>
</gene>
<accession>A0ACC0Y2S9</accession>
<organism evidence="1 2">
    <name type="scientific">Pistacia integerrima</name>
    <dbReference type="NCBI Taxonomy" id="434235"/>
    <lineage>
        <taxon>Eukaryota</taxon>
        <taxon>Viridiplantae</taxon>
        <taxon>Streptophyta</taxon>
        <taxon>Embryophyta</taxon>
        <taxon>Tracheophyta</taxon>
        <taxon>Spermatophyta</taxon>
        <taxon>Magnoliopsida</taxon>
        <taxon>eudicotyledons</taxon>
        <taxon>Gunneridae</taxon>
        <taxon>Pentapetalae</taxon>
        <taxon>rosids</taxon>
        <taxon>malvids</taxon>
        <taxon>Sapindales</taxon>
        <taxon>Anacardiaceae</taxon>
        <taxon>Pistacia</taxon>
    </lineage>
</organism>
<dbReference type="Proteomes" id="UP001163603">
    <property type="component" value="Chromosome 9"/>
</dbReference>
<keyword evidence="2" id="KW-1185">Reference proteome</keyword>
<reference evidence="2" key="1">
    <citation type="journal article" date="2023" name="G3 (Bethesda)">
        <title>Genome assembly and association tests identify interacting loci associated with vigor, precocity, and sex in interspecific pistachio rootstocks.</title>
        <authorList>
            <person name="Palmer W."/>
            <person name="Jacygrad E."/>
            <person name="Sagayaradj S."/>
            <person name="Cavanaugh K."/>
            <person name="Han R."/>
            <person name="Bertier L."/>
            <person name="Beede B."/>
            <person name="Kafkas S."/>
            <person name="Golino D."/>
            <person name="Preece J."/>
            <person name="Michelmore R."/>
        </authorList>
    </citation>
    <scope>NUCLEOTIDE SEQUENCE [LARGE SCALE GENOMIC DNA]</scope>
</reference>
<evidence type="ECO:0000313" key="1">
    <source>
        <dbReference type="EMBL" id="KAJ0028707.1"/>
    </source>
</evidence>
<evidence type="ECO:0000313" key="2">
    <source>
        <dbReference type="Proteomes" id="UP001163603"/>
    </source>
</evidence>
<protein>
    <submittedName>
        <fullName evidence="1">Uncharacterized protein</fullName>
    </submittedName>
</protein>
<name>A0ACC0Y2S9_9ROSI</name>
<dbReference type="EMBL" id="CM047744">
    <property type="protein sequence ID" value="KAJ0028707.1"/>
    <property type="molecule type" value="Genomic_DNA"/>
</dbReference>
<sequence length="272" mass="28414">MKGSSLLGSIAKRLEGKVALITGGATGIGESSVKVFVQNGAKVVIADIRDDLGQTVCDDIGCKNSVSYVHCDVSSESDVQNAVDTALSKYGKLDIVFSNAGIIGNRDPKILGVDYENFKRVFSVNVYGALLMGKHASRVMIPQKKGSIIYTASVSSVIAGDVPHAYIASKHAVVGLTKNLCAELGQYGIRVNCISPSGVPTPTLRNAMGGIDKKTAQELVSAKANLRGVALEEEDIAEAALFLGSDESKYVSGLNLVVDGGFSTTNRASGKT</sequence>
<proteinExistence type="predicted"/>